<evidence type="ECO:0000256" key="4">
    <source>
        <dbReference type="ARBA" id="ARBA00023306"/>
    </source>
</evidence>
<organism evidence="6 7">
    <name type="scientific">candidate division WOR-1 bacterium RIFOXYB2_FULL_36_35</name>
    <dbReference type="NCBI Taxonomy" id="1802578"/>
    <lineage>
        <taxon>Bacteria</taxon>
        <taxon>Bacillati</taxon>
        <taxon>Saganbacteria</taxon>
    </lineage>
</organism>
<dbReference type="AlphaFoldDB" id="A0A1F4S1X5"/>
<accession>A0A1F4S1X5</accession>
<comment type="function">
    <text evidence="5">Participates in chromosomal partition during cell division. May act via the formation of a condensin-like complex containing Smc and ScpA that pull DNA away from mid-cell into both cell halves.</text>
</comment>
<dbReference type="InterPro" id="IPR036388">
    <property type="entry name" value="WH-like_DNA-bd_sf"/>
</dbReference>
<protein>
    <recommendedName>
        <fullName evidence="5">Segregation and condensation protein B</fullName>
    </recommendedName>
</protein>
<dbReference type="Pfam" id="PF04079">
    <property type="entry name" value="SMC_ScpB"/>
    <property type="match status" value="1"/>
</dbReference>
<proteinExistence type="inferred from homology"/>
<dbReference type="Gene3D" id="1.10.10.10">
    <property type="entry name" value="Winged helix-like DNA-binding domain superfamily/Winged helix DNA-binding domain"/>
    <property type="match status" value="2"/>
</dbReference>
<dbReference type="GO" id="GO:0051304">
    <property type="term" value="P:chromosome separation"/>
    <property type="evidence" value="ECO:0007669"/>
    <property type="project" value="InterPro"/>
</dbReference>
<dbReference type="GO" id="GO:0006260">
    <property type="term" value="P:DNA replication"/>
    <property type="evidence" value="ECO:0007669"/>
    <property type="project" value="UniProtKB-UniRule"/>
</dbReference>
<comment type="caution">
    <text evidence="6">The sequence shown here is derived from an EMBL/GenBank/DDBJ whole genome shotgun (WGS) entry which is preliminary data.</text>
</comment>
<keyword evidence="2 5" id="KW-0132">Cell division</keyword>
<name>A0A1F4S1X5_UNCSA</name>
<dbReference type="GO" id="GO:0051301">
    <property type="term" value="P:cell division"/>
    <property type="evidence" value="ECO:0007669"/>
    <property type="project" value="UniProtKB-KW"/>
</dbReference>
<evidence type="ECO:0000256" key="3">
    <source>
        <dbReference type="ARBA" id="ARBA00022829"/>
    </source>
</evidence>
<evidence type="ECO:0000256" key="5">
    <source>
        <dbReference type="HAMAP-Rule" id="MF_01804"/>
    </source>
</evidence>
<comment type="subunit">
    <text evidence="5">Homodimer. Homodimerization may be required to stabilize the binding of ScpA to the Smc head domains. Component of a cohesin-like complex composed of ScpA, ScpB and the Smc homodimer, in which ScpA and ScpB bind to the head domain of Smc. The presence of the three proteins is required for the association of the complex with DNA.</text>
</comment>
<keyword evidence="4 5" id="KW-0131">Cell cycle</keyword>
<dbReference type="Proteomes" id="UP000177905">
    <property type="component" value="Unassembled WGS sequence"/>
</dbReference>
<comment type="subcellular location">
    <subcellularLocation>
        <location evidence="5">Cytoplasm</location>
    </subcellularLocation>
    <text evidence="5">Associated with two foci at the outer edges of the nucleoid region in young cells, and at four foci within both cell halves in older cells.</text>
</comment>
<gene>
    <name evidence="5" type="primary">scpB</name>
    <name evidence="6" type="ORF">A2290_08475</name>
</gene>
<comment type="similarity">
    <text evidence="5">Belongs to the ScpB family.</text>
</comment>
<dbReference type="PANTHER" id="PTHR34298">
    <property type="entry name" value="SEGREGATION AND CONDENSATION PROTEIN B"/>
    <property type="match status" value="1"/>
</dbReference>
<sequence length="184" mass="20541">MVELQLNALKKNIEALLFATRKPLSLSELSLLLESNSSEIEKVICELRVEYESRGIKIFEISGGFIMGTDHSCGEYVDRLFNIKVETTLSPQSMETLAIIAYKQPVTKAEIEKIRGLYSDGTVATLLDRGLVEEKGRADSLGRPILYGTTEEFLKHFGLKDVSDLPIIDESKLGKSRVFEVALK</sequence>
<evidence type="ECO:0000313" key="7">
    <source>
        <dbReference type="Proteomes" id="UP000177905"/>
    </source>
</evidence>
<keyword evidence="1 5" id="KW-0963">Cytoplasm</keyword>
<evidence type="ECO:0000313" key="6">
    <source>
        <dbReference type="EMBL" id="OGC14446.1"/>
    </source>
</evidence>
<dbReference type="HAMAP" id="MF_01804">
    <property type="entry name" value="ScpB"/>
    <property type="match status" value="1"/>
</dbReference>
<dbReference type="PANTHER" id="PTHR34298:SF2">
    <property type="entry name" value="SEGREGATION AND CONDENSATION PROTEIN B"/>
    <property type="match status" value="1"/>
</dbReference>
<dbReference type="InterPro" id="IPR036390">
    <property type="entry name" value="WH_DNA-bd_sf"/>
</dbReference>
<dbReference type="PIRSF" id="PIRSF019345">
    <property type="entry name" value="ScpB"/>
    <property type="match status" value="1"/>
</dbReference>
<dbReference type="InterPro" id="IPR005234">
    <property type="entry name" value="ScpB_csome_segregation"/>
</dbReference>
<keyword evidence="3 5" id="KW-0159">Chromosome partition</keyword>
<dbReference type="SUPFAM" id="SSF46785">
    <property type="entry name" value="Winged helix' DNA-binding domain"/>
    <property type="match status" value="2"/>
</dbReference>
<evidence type="ECO:0000256" key="2">
    <source>
        <dbReference type="ARBA" id="ARBA00022618"/>
    </source>
</evidence>
<evidence type="ECO:0000256" key="1">
    <source>
        <dbReference type="ARBA" id="ARBA00022490"/>
    </source>
</evidence>
<reference evidence="6 7" key="1">
    <citation type="journal article" date="2016" name="Nat. Commun.">
        <title>Thousands of microbial genomes shed light on interconnected biogeochemical processes in an aquifer system.</title>
        <authorList>
            <person name="Anantharaman K."/>
            <person name="Brown C.T."/>
            <person name="Hug L.A."/>
            <person name="Sharon I."/>
            <person name="Castelle C.J."/>
            <person name="Probst A.J."/>
            <person name="Thomas B.C."/>
            <person name="Singh A."/>
            <person name="Wilkins M.J."/>
            <person name="Karaoz U."/>
            <person name="Brodie E.L."/>
            <person name="Williams K.H."/>
            <person name="Hubbard S.S."/>
            <person name="Banfield J.F."/>
        </authorList>
    </citation>
    <scope>NUCLEOTIDE SEQUENCE [LARGE SCALE GENOMIC DNA]</scope>
</reference>
<dbReference type="EMBL" id="MEUA01000037">
    <property type="protein sequence ID" value="OGC14446.1"/>
    <property type="molecule type" value="Genomic_DNA"/>
</dbReference>
<dbReference type="GO" id="GO:0005737">
    <property type="term" value="C:cytoplasm"/>
    <property type="evidence" value="ECO:0007669"/>
    <property type="project" value="UniProtKB-SubCell"/>
</dbReference>
<dbReference type="NCBIfam" id="TIGR00281">
    <property type="entry name" value="SMC-Scp complex subunit ScpB"/>
    <property type="match status" value="1"/>
</dbReference>